<dbReference type="EMBL" id="JAIRAU010000047">
    <property type="protein sequence ID" value="MBZ5714318.1"/>
    <property type="molecule type" value="Genomic_DNA"/>
</dbReference>
<dbReference type="RefSeq" id="WP_224196047.1">
    <property type="nucleotide sequence ID" value="NZ_JAIRAU010000047.1"/>
</dbReference>
<comment type="caution">
    <text evidence="2">The sequence shown here is derived from an EMBL/GenBank/DDBJ whole genome shotgun (WGS) entry which is preliminary data.</text>
</comment>
<dbReference type="Pfam" id="PF02822">
    <property type="entry name" value="Antistasin"/>
    <property type="match status" value="1"/>
</dbReference>
<sequence>MRSLPLAVVLLGAALGPGCDVLPPGVPVRTAQVPLVPPSPGEDTDVAEDPCEGFRQPGCVQAGCPEGQVCQRGPECVPSLCSCDPATGQSACSLDCGGGTCVDAAAVCEPVPCTLLCPFGFQRDERGCEICRCRTEPRCGCNDDEDCQKVVPGCCPCDLGGHEMAIATDCVDQLAQCPVPPDEVPCVAIDQCTAKVARCVAGECVLQNSL</sequence>
<evidence type="ECO:0000313" key="2">
    <source>
        <dbReference type="EMBL" id="MBZ5714318.1"/>
    </source>
</evidence>
<keyword evidence="3" id="KW-1185">Reference proteome</keyword>
<proteinExistence type="predicted"/>
<dbReference type="SUPFAM" id="SSF57262">
    <property type="entry name" value="Leech antihemostatic proteins"/>
    <property type="match status" value="1"/>
</dbReference>
<organism evidence="2 3">
    <name type="scientific">Nannocystis pusilla</name>
    <dbReference type="NCBI Taxonomy" id="889268"/>
    <lineage>
        <taxon>Bacteria</taxon>
        <taxon>Pseudomonadati</taxon>
        <taxon>Myxococcota</taxon>
        <taxon>Polyangia</taxon>
        <taxon>Nannocystales</taxon>
        <taxon>Nannocystaceae</taxon>
        <taxon>Nannocystis</taxon>
    </lineage>
</organism>
<dbReference type="PROSITE" id="PS51252">
    <property type="entry name" value="ANTISTASIN"/>
    <property type="match status" value="1"/>
</dbReference>
<dbReference type="Gene3D" id="2.10.22.10">
    <property type="entry name" value="Antistasin, domain 1"/>
    <property type="match status" value="1"/>
</dbReference>
<accession>A0ABS7U1H2</accession>
<feature type="domain" description="Antistasin-like" evidence="1">
    <location>
        <begin position="108"/>
        <end position="133"/>
    </location>
</feature>
<evidence type="ECO:0000259" key="1">
    <source>
        <dbReference type="PROSITE" id="PS51252"/>
    </source>
</evidence>
<name>A0ABS7U1H2_9BACT</name>
<dbReference type="InterPro" id="IPR004094">
    <property type="entry name" value="Antistasin-like"/>
</dbReference>
<dbReference type="Proteomes" id="UP001139031">
    <property type="component" value="Unassembled WGS sequence"/>
</dbReference>
<protein>
    <recommendedName>
        <fullName evidence="1">Antistasin-like domain-containing protein</fullName>
    </recommendedName>
</protein>
<gene>
    <name evidence="2" type="ORF">K7C98_34240</name>
</gene>
<dbReference type="InterPro" id="IPR011061">
    <property type="entry name" value="Hirudin/antistatin"/>
</dbReference>
<reference evidence="2" key="1">
    <citation type="submission" date="2021-08" db="EMBL/GenBank/DDBJ databases">
        <authorList>
            <person name="Stevens D.C."/>
        </authorList>
    </citation>
    <scope>NUCLEOTIDE SEQUENCE</scope>
    <source>
        <strain evidence="2">DSM 53165</strain>
    </source>
</reference>
<evidence type="ECO:0000313" key="3">
    <source>
        <dbReference type="Proteomes" id="UP001139031"/>
    </source>
</evidence>